<reference evidence="2 3" key="1">
    <citation type="submission" date="2016-12" db="EMBL/GenBank/DDBJ databases">
        <title>Discovery of methanogenic haloarchaea.</title>
        <authorList>
            <person name="Sorokin D.Y."/>
            <person name="Makarova K.S."/>
            <person name="Abbas B."/>
            <person name="Ferrer M."/>
            <person name="Golyshin P.N."/>
        </authorList>
    </citation>
    <scope>NUCLEOTIDE SEQUENCE [LARGE SCALE GENOMIC DNA]</scope>
    <source>
        <strain evidence="2">AMET1</strain>
    </source>
</reference>
<protein>
    <submittedName>
        <fullName evidence="2">GTPase G3E family</fullName>
    </submittedName>
</protein>
<organism evidence="2 3">
    <name type="scientific">Methanonatronarchaeum thermophilum</name>
    <dbReference type="NCBI Taxonomy" id="1927129"/>
    <lineage>
        <taxon>Archaea</taxon>
        <taxon>Methanobacteriati</taxon>
        <taxon>Methanobacteriota</taxon>
        <taxon>Methanonatronarchaeia</taxon>
        <taxon>Methanonatronarchaeales</taxon>
        <taxon>Methanonatronarchaeaceae</taxon>
        <taxon>Methanonatronarchaeum</taxon>
    </lineage>
</organism>
<dbReference type="GO" id="GO:0005737">
    <property type="term" value="C:cytoplasm"/>
    <property type="evidence" value="ECO:0007669"/>
    <property type="project" value="TreeGrafter"/>
</dbReference>
<accession>A0A1Y3GD58</accession>
<dbReference type="SUPFAM" id="SSF52540">
    <property type="entry name" value="P-loop containing nucleoside triphosphate hydrolases"/>
    <property type="match status" value="1"/>
</dbReference>
<dbReference type="Pfam" id="PF02492">
    <property type="entry name" value="cobW"/>
    <property type="match status" value="1"/>
</dbReference>
<comment type="caution">
    <text evidence="2">The sequence shown here is derived from an EMBL/GenBank/DDBJ whole genome shotgun (WGS) entry which is preliminary data.</text>
</comment>
<dbReference type="EMBL" id="MRZU01000003">
    <property type="protein sequence ID" value="OUJ19180.1"/>
    <property type="molecule type" value="Genomic_DNA"/>
</dbReference>
<dbReference type="Proteomes" id="UP000195137">
    <property type="component" value="Unassembled WGS sequence"/>
</dbReference>
<dbReference type="OrthoDB" id="359387at2157"/>
<name>A0A1Y3GD58_9EURY</name>
<gene>
    <name evidence="2" type="ORF">AMET1_0833</name>
</gene>
<dbReference type="PANTHER" id="PTHR13748:SF62">
    <property type="entry name" value="COBW DOMAIN-CONTAINING PROTEIN"/>
    <property type="match status" value="1"/>
</dbReference>
<dbReference type="PANTHER" id="PTHR13748">
    <property type="entry name" value="COBW-RELATED"/>
    <property type="match status" value="1"/>
</dbReference>
<evidence type="ECO:0000313" key="3">
    <source>
        <dbReference type="Proteomes" id="UP000195137"/>
    </source>
</evidence>
<dbReference type="Gene3D" id="3.40.50.300">
    <property type="entry name" value="P-loop containing nucleotide triphosphate hydrolases"/>
    <property type="match status" value="1"/>
</dbReference>
<dbReference type="RefSeq" id="WP_161490757.1">
    <property type="nucleotide sequence ID" value="NZ_MRZU01000003.1"/>
</dbReference>
<sequence length="339" mass="38509">MKVSFIGGFYGSGKTTLISEMSKKLKEDGKTVLFIDNEKGNSNVDPLFVRELGFDGDELTGGCICFYLDRLKEIMRNIEDKSKKDVLFVEPVSYFLPSKLYFDLRNEFGDEIDLSPITILLDGRELKDVLDNDREFPLIDARQVKDAEIVVINKLDLLSEDELKDIKEMVYELNPNVEIHSVSAKNGNNLDELLEILLKETHQGSDFKSPAMFQEYLKSVSGINERGEEFKFQSKTPLNQPKTQELVQDIFQNLKNDITNTGGKIHHIKAYINDGDSYIKASMPRATNEVDITGKVNKIQKGHLVLNVIAEEVPDDLIYGTMLKTIAKIKNKHKIKIEN</sequence>
<dbReference type="InterPro" id="IPR003495">
    <property type="entry name" value="CobW/HypB/UreG_nucleotide-bd"/>
</dbReference>
<feature type="domain" description="CobW/HypB/UreG nucleotide-binding" evidence="1">
    <location>
        <begin position="3"/>
        <end position="179"/>
    </location>
</feature>
<dbReference type="AlphaFoldDB" id="A0A1Y3GD58"/>
<evidence type="ECO:0000313" key="2">
    <source>
        <dbReference type="EMBL" id="OUJ19180.1"/>
    </source>
</evidence>
<dbReference type="InterPro" id="IPR051316">
    <property type="entry name" value="Zinc-reg_GTPase_activator"/>
</dbReference>
<dbReference type="InterPro" id="IPR027417">
    <property type="entry name" value="P-loop_NTPase"/>
</dbReference>
<keyword evidence="3" id="KW-1185">Reference proteome</keyword>
<proteinExistence type="predicted"/>
<evidence type="ECO:0000259" key="1">
    <source>
        <dbReference type="Pfam" id="PF02492"/>
    </source>
</evidence>